<dbReference type="AlphaFoldDB" id="A0A310SLQ2"/>
<feature type="binding site" evidence="5">
    <location>
        <position position="515"/>
    </location>
    <ligand>
        <name>Fe cation</name>
        <dbReference type="ChEBI" id="CHEBI:24875"/>
        <note>catalytic</note>
    </ligand>
</feature>
<reference evidence="6 7" key="1">
    <citation type="submission" date="2015-07" db="EMBL/GenBank/DDBJ databases">
        <title>The genome of Eufriesea mexicana.</title>
        <authorList>
            <person name="Pan H."/>
            <person name="Kapheim K."/>
        </authorList>
    </citation>
    <scope>NUCLEOTIDE SEQUENCE [LARGE SCALE GENOMIC DNA]</scope>
    <source>
        <strain evidence="6">0111107269</strain>
        <tissue evidence="6">Whole body</tissue>
    </source>
</reference>
<gene>
    <name evidence="6" type="ORF">WN48_04879</name>
</gene>
<dbReference type="GO" id="GO:0016121">
    <property type="term" value="P:carotene catabolic process"/>
    <property type="evidence" value="ECO:0007669"/>
    <property type="project" value="TreeGrafter"/>
</dbReference>
<evidence type="ECO:0000313" key="6">
    <source>
        <dbReference type="EMBL" id="OAD55365.1"/>
    </source>
</evidence>
<dbReference type="OrthoDB" id="1069523at2759"/>
<feature type="binding site" evidence="5">
    <location>
        <position position="445"/>
    </location>
    <ligand>
        <name>Fe cation</name>
        <dbReference type="ChEBI" id="CHEBI:24875"/>
        <note>catalytic</note>
    </ligand>
</feature>
<keyword evidence="4 5" id="KW-0408">Iron</keyword>
<comment type="cofactor">
    <cofactor evidence="5">
        <name>Fe(2+)</name>
        <dbReference type="ChEBI" id="CHEBI:29033"/>
    </cofactor>
    <text evidence="5">Binds 1 Fe(2+) ion per subunit.</text>
</comment>
<keyword evidence="3" id="KW-0560">Oxidoreductase</keyword>
<keyword evidence="7" id="KW-1185">Reference proteome</keyword>
<dbReference type="GO" id="GO:0010436">
    <property type="term" value="F:carotenoid dioxygenase activity"/>
    <property type="evidence" value="ECO:0007669"/>
    <property type="project" value="TreeGrafter"/>
</dbReference>
<dbReference type="Proteomes" id="UP000250275">
    <property type="component" value="Unassembled WGS sequence"/>
</dbReference>
<dbReference type="PANTHER" id="PTHR10543:SF24">
    <property type="entry name" value="CAROTENOID ISOMEROOXYGENASE"/>
    <property type="match status" value="1"/>
</dbReference>
<evidence type="ECO:0000256" key="2">
    <source>
        <dbReference type="ARBA" id="ARBA00022723"/>
    </source>
</evidence>
<evidence type="ECO:0000256" key="4">
    <source>
        <dbReference type="ARBA" id="ARBA00023004"/>
    </source>
</evidence>
<protein>
    <submittedName>
        <fullName evidence="6">Beta,beta-carotene 9',10'-oxygenase</fullName>
    </submittedName>
</protein>
<evidence type="ECO:0000256" key="5">
    <source>
        <dbReference type="PIRSR" id="PIRSR604294-1"/>
    </source>
</evidence>
<dbReference type="InterPro" id="IPR004294">
    <property type="entry name" value="Carotenoid_Oase"/>
</dbReference>
<evidence type="ECO:0000313" key="7">
    <source>
        <dbReference type="Proteomes" id="UP000250275"/>
    </source>
</evidence>
<name>A0A310SLQ2_9HYME</name>
<dbReference type="GO" id="GO:0046872">
    <property type="term" value="F:metal ion binding"/>
    <property type="evidence" value="ECO:0007669"/>
    <property type="project" value="UniProtKB-KW"/>
</dbReference>
<dbReference type="GO" id="GO:0042574">
    <property type="term" value="P:retinal metabolic process"/>
    <property type="evidence" value="ECO:0007669"/>
    <property type="project" value="TreeGrafter"/>
</dbReference>
<comment type="similarity">
    <text evidence="1">Belongs to the carotenoid oxygenase family.</text>
</comment>
<feature type="binding site" evidence="5">
    <location>
        <position position="377"/>
    </location>
    <ligand>
        <name>Fe cation</name>
        <dbReference type="ChEBI" id="CHEBI:24875"/>
        <note>catalytic</note>
    </ligand>
</feature>
<sequence>MIEITMSDNPIGNLITAVSSKSIQCHKLSSIINHVSSASLPEHVNQIFFDHLHPRLRSHRICKNNIDSNVALTVPVTERAIIVGNLSNMQEVVNHAESSRHMIWLHRDTHVTGVDWDVMTSVNNSGYQPNITKRSSIWPIGQVFHEVCCNTQRRMSEFFRNSTNREKPSVLDHSIATLFPLNDVEDCVKTDKNESEEKKENYFPNCDASVWMRSCKKEVIEPITGELTGKIPSWLKGTLLRNGPGSLQVGEYSFNHLFDSSALLHRFAIVNGNVTYQCRFVQTDVYKKNNAAQRIVVTEFGTKAVPDPCKSIFQRVAAVFKPENDSDNSMISVYPFSDEYYTFTESAMIHRIDPKTLETTGKVNVSNYVGIVNHTSHPHIMSDGTVYNMGLSVTPRGPLYNVVCFSPSRIVIDDSGEEKELSMFDQATIVASVPSRWLLNPSYMHTFGITENYFIIVEQPLAVSLTTVVSCKMKQQPMCAALKWYENENTLIHVVSRDTGLLERTFISEAFFYLHIINQFETRDRDYVVLDICCYRDAKMLDCLFVDAMKNLHKNPDYAKMFRGRPLRFVLPMKYPRSDVPLEYNLITAKTVNQGLESFQDNSDRCENKSGSEFIESSNEIPDKVTKAKRNDYKNILQRRAAAHRLANGNIFVKPELLCDLGCETPRINYEFYLGNEYRYFYAISSDVDLENPGTIIKVDILKKTRKTWCEKNVYPSEPVFVPDPRGKNEDDGVVLSSIVWSDKETRVGLLILDGVTLTEIARATFETPGPVPKCLHGWFTLDK</sequence>
<dbReference type="PANTHER" id="PTHR10543">
    <property type="entry name" value="BETA-CAROTENE DIOXYGENASE"/>
    <property type="match status" value="1"/>
</dbReference>
<dbReference type="GO" id="GO:0003834">
    <property type="term" value="F:beta-carotene 15,15'-dioxygenase activity"/>
    <property type="evidence" value="ECO:0007669"/>
    <property type="project" value="TreeGrafter"/>
</dbReference>
<keyword evidence="2 5" id="KW-0479">Metal-binding</keyword>
<evidence type="ECO:0000256" key="3">
    <source>
        <dbReference type="ARBA" id="ARBA00023002"/>
    </source>
</evidence>
<proteinExistence type="inferred from homology"/>
<accession>A0A310SLQ2</accession>
<organism evidence="6 7">
    <name type="scientific">Eufriesea mexicana</name>
    <dbReference type="NCBI Taxonomy" id="516756"/>
    <lineage>
        <taxon>Eukaryota</taxon>
        <taxon>Metazoa</taxon>
        <taxon>Ecdysozoa</taxon>
        <taxon>Arthropoda</taxon>
        <taxon>Hexapoda</taxon>
        <taxon>Insecta</taxon>
        <taxon>Pterygota</taxon>
        <taxon>Neoptera</taxon>
        <taxon>Endopterygota</taxon>
        <taxon>Hymenoptera</taxon>
        <taxon>Apocrita</taxon>
        <taxon>Aculeata</taxon>
        <taxon>Apoidea</taxon>
        <taxon>Anthophila</taxon>
        <taxon>Apidae</taxon>
        <taxon>Eufriesea</taxon>
    </lineage>
</organism>
<evidence type="ECO:0000256" key="1">
    <source>
        <dbReference type="ARBA" id="ARBA00006787"/>
    </source>
</evidence>
<dbReference type="Pfam" id="PF03055">
    <property type="entry name" value="RPE65"/>
    <property type="match status" value="1"/>
</dbReference>
<dbReference type="EMBL" id="KQ762882">
    <property type="protein sequence ID" value="OAD55365.1"/>
    <property type="molecule type" value="Genomic_DNA"/>
</dbReference>
<feature type="binding site" evidence="5">
    <location>
        <position position="777"/>
    </location>
    <ligand>
        <name>Fe cation</name>
        <dbReference type="ChEBI" id="CHEBI:24875"/>
        <note>catalytic</note>
    </ligand>
</feature>